<dbReference type="Pfam" id="PF00335">
    <property type="entry name" value="Tetraspanin"/>
    <property type="match status" value="1"/>
</dbReference>
<feature type="transmembrane region" description="Helical" evidence="7">
    <location>
        <begin position="52"/>
        <end position="76"/>
    </location>
</feature>
<keyword evidence="4 7" id="KW-1133">Transmembrane helix</keyword>
<evidence type="ECO:0000256" key="7">
    <source>
        <dbReference type="RuleBase" id="RU361218"/>
    </source>
</evidence>
<dbReference type="InterPro" id="IPR008952">
    <property type="entry name" value="Tetraspanin_EC2_sf"/>
</dbReference>
<feature type="disulfide bond" evidence="6">
    <location>
        <begin position="148"/>
        <end position="164"/>
    </location>
</feature>
<dbReference type="PANTHER" id="PTHR19282:SF521">
    <property type="entry name" value="IP01817P-RELATED"/>
    <property type="match status" value="1"/>
</dbReference>
<accession>A0A6P7GFK4</accession>
<evidence type="ECO:0000256" key="5">
    <source>
        <dbReference type="ARBA" id="ARBA00023136"/>
    </source>
</evidence>
<keyword evidence="6" id="KW-1015">Disulfide bond</keyword>
<evidence type="ECO:0000256" key="6">
    <source>
        <dbReference type="PIRSR" id="PIRSR002419-1"/>
    </source>
</evidence>
<dbReference type="InParanoid" id="A0A6P7GFK4"/>
<dbReference type="InterPro" id="IPR000301">
    <property type="entry name" value="Tetraspanin_animals"/>
</dbReference>
<keyword evidence="5 7" id="KW-0472">Membrane</keyword>
<name>A0A6P7GFK4_DIAVI</name>
<sequence>MGCGEALMKLFMLVVNTIFALGGLILIIIGVVKKLNVKNLSEAVPDDYSIEVAPILTIVVGVIIFVIAFFGCWGAIRDSPFLLTTYGVILLVIFLLQIAVGIFAVTHIKDEENFKIQVKKQVIRVFNEAKRNKKYELTDLIQKDFHCCGPDGSSFWGNDIPDSCFDSHKHQYTDGCKIKVYEFLHKTMFIIGITVIAFSVLEIIGCIFSLCLASRIKKSERRSSY</sequence>
<dbReference type="PIRSF" id="PIRSF002419">
    <property type="entry name" value="Tetraspanin"/>
    <property type="match status" value="1"/>
</dbReference>
<dbReference type="SUPFAM" id="SSF48652">
    <property type="entry name" value="Tetraspanin"/>
    <property type="match status" value="1"/>
</dbReference>
<evidence type="ECO:0000256" key="2">
    <source>
        <dbReference type="ARBA" id="ARBA00006840"/>
    </source>
</evidence>
<protein>
    <recommendedName>
        <fullName evidence="7">Tetraspanin</fullName>
    </recommendedName>
</protein>
<feature type="transmembrane region" description="Helical" evidence="7">
    <location>
        <begin position="189"/>
        <end position="213"/>
    </location>
</feature>
<feature type="disulfide bond" evidence="6">
    <location>
        <begin position="147"/>
        <end position="176"/>
    </location>
</feature>
<dbReference type="AlphaFoldDB" id="A0A6P7GFK4"/>
<evidence type="ECO:0000256" key="3">
    <source>
        <dbReference type="ARBA" id="ARBA00022692"/>
    </source>
</evidence>
<evidence type="ECO:0000256" key="4">
    <source>
        <dbReference type="ARBA" id="ARBA00022989"/>
    </source>
</evidence>
<keyword evidence="3 7" id="KW-0812">Transmembrane</keyword>
<dbReference type="GO" id="GO:0005886">
    <property type="term" value="C:plasma membrane"/>
    <property type="evidence" value="ECO:0007669"/>
    <property type="project" value="TreeGrafter"/>
</dbReference>
<dbReference type="Gene3D" id="1.10.1450.10">
    <property type="entry name" value="Tetraspanin"/>
    <property type="match status" value="1"/>
</dbReference>
<evidence type="ECO:0000313" key="8">
    <source>
        <dbReference type="RefSeq" id="XP_028148439.1"/>
    </source>
</evidence>
<feature type="transmembrane region" description="Helical" evidence="7">
    <location>
        <begin position="83"/>
        <end position="105"/>
    </location>
</feature>
<dbReference type="InterPro" id="IPR018499">
    <property type="entry name" value="Tetraspanin/Peripherin"/>
</dbReference>
<gene>
    <name evidence="8" type="primary">LOC114341825</name>
</gene>
<evidence type="ECO:0000256" key="1">
    <source>
        <dbReference type="ARBA" id="ARBA00004141"/>
    </source>
</evidence>
<dbReference type="FunCoup" id="A0A6P7GFK4">
    <property type="interactions" value="142"/>
</dbReference>
<dbReference type="RefSeq" id="XP_028148439.1">
    <property type="nucleotide sequence ID" value="XM_028292638.1"/>
</dbReference>
<proteinExistence type="inferred from homology"/>
<comment type="subcellular location">
    <subcellularLocation>
        <location evidence="1 7">Membrane</location>
        <topology evidence="1 7">Multi-pass membrane protein</topology>
    </subcellularLocation>
</comment>
<reference evidence="8" key="1">
    <citation type="submission" date="2025-08" db="UniProtKB">
        <authorList>
            <consortium name="RefSeq"/>
        </authorList>
    </citation>
    <scope>IDENTIFICATION</scope>
    <source>
        <tissue evidence="8">Whole insect</tissue>
    </source>
</reference>
<comment type="similarity">
    <text evidence="2 7">Belongs to the tetraspanin (TM4SF) family.</text>
</comment>
<organism evidence="8">
    <name type="scientific">Diabrotica virgifera virgifera</name>
    <name type="common">western corn rootworm</name>
    <dbReference type="NCBI Taxonomy" id="50390"/>
    <lineage>
        <taxon>Eukaryota</taxon>
        <taxon>Metazoa</taxon>
        <taxon>Ecdysozoa</taxon>
        <taxon>Arthropoda</taxon>
        <taxon>Hexapoda</taxon>
        <taxon>Insecta</taxon>
        <taxon>Pterygota</taxon>
        <taxon>Neoptera</taxon>
        <taxon>Endopterygota</taxon>
        <taxon>Coleoptera</taxon>
        <taxon>Polyphaga</taxon>
        <taxon>Cucujiformia</taxon>
        <taxon>Chrysomeloidea</taxon>
        <taxon>Chrysomelidae</taxon>
        <taxon>Galerucinae</taxon>
        <taxon>Diabroticina</taxon>
        <taxon>Diabroticites</taxon>
        <taxon>Diabrotica</taxon>
    </lineage>
</organism>
<dbReference type="PRINTS" id="PR00259">
    <property type="entry name" value="TMFOUR"/>
</dbReference>
<dbReference type="PANTHER" id="PTHR19282">
    <property type="entry name" value="TETRASPANIN"/>
    <property type="match status" value="1"/>
</dbReference>
<feature type="transmembrane region" description="Helical" evidence="7">
    <location>
        <begin position="12"/>
        <end position="32"/>
    </location>
</feature>